<dbReference type="SUPFAM" id="SSF51735">
    <property type="entry name" value="NAD(P)-binding Rossmann-fold domains"/>
    <property type="match status" value="1"/>
</dbReference>
<dbReference type="Gene3D" id="3.40.50.720">
    <property type="entry name" value="NAD(P)-binding Rossmann-like Domain"/>
    <property type="match status" value="1"/>
</dbReference>
<dbReference type="Proteomes" id="UP001186944">
    <property type="component" value="Unassembled WGS sequence"/>
</dbReference>
<accession>A0AA89C2C9</accession>
<evidence type="ECO:0000313" key="4">
    <source>
        <dbReference type="EMBL" id="KAK3103411.1"/>
    </source>
</evidence>
<dbReference type="GO" id="GO:0051170">
    <property type="term" value="P:import into nucleus"/>
    <property type="evidence" value="ECO:0007669"/>
    <property type="project" value="TreeGrafter"/>
</dbReference>
<comment type="subunit">
    <text evidence="1">Monomer. Forms homodimers during oxidative stress. Interacts (via N-terminus) with elongation factor EEF1A1 (via middle-region); the interaction is direct and competes with EEF1A1 binding to guanyl-nucleotide exchange factor EEF1B2, thereby inhibiting GDP for GTP exchange and reactivation of EEF1A1. Interacts with nuclear transport receptors XPO4, IPO5/RANBP5, IPO7, IPO9 and KPNB1 as well as GCN1L1/GCN1 and LRPPRC probably through their HEAT repeats. Binds NCOA5/CIA.</text>
</comment>
<evidence type="ECO:0000256" key="2">
    <source>
        <dbReference type="ARBA" id="ARBA00093604"/>
    </source>
</evidence>
<feature type="domain" description="NAD(P)-binding" evidence="3">
    <location>
        <begin position="25"/>
        <end position="171"/>
    </location>
</feature>
<proteinExistence type="predicted"/>
<evidence type="ECO:0000313" key="5">
    <source>
        <dbReference type="Proteomes" id="UP001186944"/>
    </source>
</evidence>
<keyword evidence="5" id="KW-1185">Reference proteome</keyword>
<evidence type="ECO:0000256" key="1">
    <source>
        <dbReference type="ARBA" id="ARBA00093483"/>
    </source>
</evidence>
<dbReference type="EMBL" id="VSWD01000005">
    <property type="protein sequence ID" value="KAK3103411.1"/>
    <property type="molecule type" value="Genomic_DNA"/>
</dbReference>
<organism evidence="4 5">
    <name type="scientific">Pinctada imbricata</name>
    <name type="common">Atlantic pearl-oyster</name>
    <name type="synonym">Pinctada martensii</name>
    <dbReference type="NCBI Taxonomy" id="66713"/>
    <lineage>
        <taxon>Eukaryota</taxon>
        <taxon>Metazoa</taxon>
        <taxon>Spiralia</taxon>
        <taxon>Lophotrochozoa</taxon>
        <taxon>Mollusca</taxon>
        <taxon>Bivalvia</taxon>
        <taxon>Autobranchia</taxon>
        <taxon>Pteriomorphia</taxon>
        <taxon>Pterioida</taxon>
        <taxon>Pterioidea</taxon>
        <taxon>Pteriidae</taxon>
        <taxon>Pinctada</taxon>
    </lineage>
</organism>
<dbReference type="PANTHER" id="PTHR14097:SF7">
    <property type="entry name" value="OXIDOREDUCTASE HTATIP2"/>
    <property type="match status" value="1"/>
</dbReference>
<comment type="caution">
    <text evidence="4">The sequence shown here is derived from an EMBL/GenBank/DDBJ whole genome shotgun (WGS) entry which is preliminary data.</text>
</comment>
<dbReference type="GO" id="GO:0003824">
    <property type="term" value="F:catalytic activity"/>
    <property type="evidence" value="ECO:0007669"/>
    <property type="project" value="UniProtKB-ARBA"/>
</dbReference>
<protein>
    <recommendedName>
        <fullName evidence="2">Protein HTATIP2</fullName>
    </recommendedName>
</protein>
<reference evidence="4" key="1">
    <citation type="submission" date="2019-08" db="EMBL/GenBank/DDBJ databases">
        <title>The improved chromosome-level genome for the pearl oyster Pinctada fucata martensii using PacBio sequencing and Hi-C.</title>
        <authorList>
            <person name="Zheng Z."/>
        </authorList>
    </citation>
    <scope>NUCLEOTIDE SEQUENCE</scope>
    <source>
        <strain evidence="4">ZZ-2019</strain>
        <tissue evidence="4">Adductor muscle</tissue>
    </source>
</reference>
<dbReference type="AlphaFoldDB" id="A0AA89C2C9"/>
<name>A0AA89C2C9_PINIB</name>
<dbReference type="Pfam" id="PF13460">
    <property type="entry name" value="NAD_binding_10"/>
    <property type="match status" value="1"/>
</dbReference>
<gene>
    <name evidence="4" type="ORF">FSP39_019028</name>
</gene>
<dbReference type="InterPro" id="IPR036291">
    <property type="entry name" value="NAD(P)-bd_dom_sf"/>
</dbReference>
<dbReference type="PANTHER" id="PTHR14097">
    <property type="entry name" value="OXIDOREDUCTASE HTATIP2"/>
    <property type="match status" value="1"/>
</dbReference>
<evidence type="ECO:0000259" key="3">
    <source>
        <dbReference type="Pfam" id="PF13460"/>
    </source>
</evidence>
<sequence>MDEDWKDKDEKYKQENHVAFVVGYTGETGKEIVKDLGRRQVFKKVYLLGRRMVDLGKDVGPEFEQRIIDFEDLDKSSDVFAEADVGFCTLGTTRKQSGKSGFIKVDKDFTLNVANVAKQKGCKHFSYCSSYGANANSWFLYMRIKGEVEEALKGMGFDKLTIHRPAMLLCDREQPRFGEKFARCIFRPMIALRPTTGSIPTSVLARGMVNDVISSDTNDVKTLLNRDIHLMAGNVKK</sequence>
<dbReference type="GO" id="GO:0005737">
    <property type="term" value="C:cytoplasm"/>
    <property type="evidence" value="ECO:0007669"/>
    <property type="project" value="TreeGrafter"/>
</dbReference>
<dbReference type="InterPro" id="IPR016040">
    <property type="entry name" value="NAD(P)-bd_dom"/>
</dbReference>